<organism evidence="2 3">
    <name type="scientific">Lapidilactobacillus concavus DSM 17758</name>
    <dbReference type="NCBI Taxonomy" id="1423735"/>
    <lineage>
        <taxon>Bacteria</taxon>
        <taxon>Bacillati</taxon>
        <taxon>Bacillota</taxon>
        <taxon>Bacilli</taxon>
        <taxon>Lactobacillales</taxon>
        <taxon>Lactobacillaceae</taxon>
        <taxon>Lapidilactobacillus</taxon>
    </lineage>
</organism>
<name>A0A0R1VWQ7_9LACO</name>
<sequence>MLFNSGKSERPIEDDKMGMHVIITGTGCRVYEQTRGIRELLIMVIDQVPESKFTRIDLAIDDHQDKLINYDRIQSAALNNMFTSRWSKWDELNSRSCTNGAYLGRTMYFGSQKSDIFMRIYDKKLERMANNGENAENLCAWTRLEVVFKKDRAQLLAKHLTNGDDIGLVLRETLNNYIRFLDNPKKSDTNKARWPTADWWQELLGDVGKLKLTILPLERTVEQMQEWVDKQIAPTLSTLMMAYDGDLSWVYRTIHHGMSHMKSKHVDAINQYQNN</sequence>
<gene>
    <name evidence="2" type="ORF">FC15_GL001566</name>
</gene>
<evidence type="ECO:0000313" key="3">
    <source>
        <dbReference type="Proteomes" id="UP000051315"/>
    </source>
</evidence>
<keyword evidence="2" id="KW-0648">Protein biosynthesis</keyword>
<accession>A0A0R1VWQ7</accession>
<comment type="caution">
    <text evidence="2">The sequence shown here is derived from an EMBL/GenBank/DDBJ whole genome shotgun (WGS) entry which is preliminary data.</text>
</comment>
<dbReference type="PROSITE" id="PS51257">
    <property type="entry name" value="PROKAR_LIPOPROTEIN"/>
    <property type="match status" value="1"/>
</dbReference>
<evidence type="ECO:0000313" key="2">
    <source>
        <dbReference type="EMBL" id="KRM09885.1"/>
    </source>
</evidence>
<dbReference type="InterPro" id="IPR003491">
    <property type="entry name" value="REP-like_C"/>
</dbReference>
<dbReference type="Pfam" id="PF02486">
    <property type="entry name" value="Rep_trans"/>
    <property type="match status" value="1"/>
</dbReference>
<dbReference type="EMBL" id="AZFX01000043">
    <property type="protein sequence ID" value="KRM09885.1"/>
    <property type="molecule type" value="Genomic_DNA"/>
</dbReference>
<keyword evidence="3" id="KW-1185">Reference proteome</keyword>
<dbReference type="PATRIC" id="fig|1423735.3.peg.1622"/>
<protein>
    <submittedName>
        <fullName evidence="2">Replication initiation factor family protein</fullName>
    </submittedName>
</protein>
<dbReference type="Proteomes" id="UP000051315">
    <property type="component" value="Unassembled WGS sequence"/>
</dbReference>
<dbReference type="AlphaFoldDB" id="A0A0R1VWQ7"/>
<proteinExistence type="predicted"/>
<dbReference type="STRING" id="1423735.FC15_GL001566"/>
<dbReference type="GO" id="GO:0003743">
    <property type="term" value="F:translation initiation factor activity"/>
    <property type="evidence" value="ECO:0007669"/>
    <property type="project" value="UniProtKB-KW"/>
</dbReference>
<feature type="domain" description="Replication initiation protein-like C-terminal" evidence="1">
    <location>
        <begin position="52"/>
        <end position="242"/>
    </location>
</feature>
<evidence type="ECO:0000259" key="1">
    <source>
        <dbReference type="Pfam" id="PF02486"/>
    </source>
</evidence>
<keyword evidence="2" id="KW-0396">Initiation factor</keyword>
<reference evidence="2 3" key="1">
    <citation type="journal article" date="2015" name="Genome Announc.">
        <title>Expanding the biotechnology potential of lactobacilli through comparative genomics of 213 strains and associated genera.</title>
        <authorList>
            <person name="Sun Z."/>
            <person name="Harris H.M."/>
            <person name="McCann A."/>
            <person name="Guo C."/>
            <person name="Argimon S."/>
            <person name="Zhang W."/>
            <person name="Yang X."/>
            <person name="Jeffery I.B."/>
            <person name="Cooney J.C."/>
            <person name="Kagawa T.F."/>
            <person name="Liu W."/>
            <person name="Song Y."/>
            <person name="Salvetti E."/>
            <person name="Wrobel A."/>
            <person name="Rasinkangas P."/>
            <person name="Parkhill J."/>
            <person name="Rea M.C."/>
            <person name="O'Sullivan O."/>
            <person name="Ritari J."/>
            <person name="Douillard F.P."/>
            <person name="Paul Ross R."/>
            <person name="Yang R."/>
            <person name="Briner A.E."/>
            <person name="Felis G.E."/>
            <person name="de Vos W.M."/>
            <person name="Barrangou R."/>
            <person name="Klaenhammer T.R."/>
            <person name="Caufield P.W."/>
            <person name="Cui Y."/>
            <person name="Zhang H."/>
            <person name="O'Toole P.W."/>
        </authorList>
    </citation>
    <scope>NUCLEOTIDE SEQUENCE [LARGE SCALE GENOMIC DNA]</scope>
    <source>
        <strain evidence="2 3">DSM 17758</strain>
    </source>
</reference>